<dbReference type="GO" id="GO:0009055">
    <property type="term" value="F:electron transfer activity"/>
    <property type="evidence" value="ECO:0007669"/>
    <property type="project" value="InterPro"/>
</dbReference>
<evidence type="ECO:0000313" key="7">
    <source>
        <dbReference type="EMBL" id="KZN00521.1"/>
    </source>
</evidence>
<name>A0A162AGC1_DAUCS</name>
<feature type="domain" description="Cytochrome c" evidence="6">
    <location>
        <begin position="10"/>
        <end position="59"/>
    </location>
</feature>
<comment type="caution">
    <text evidence="7">The sequence shown here is derived from an EMBL/GenBank/DDBJ whole genome shotgun (WGS) entry which is preliminary data.</text>
</comment>
<accession>A0A162AGC1</accession>
<reference evidence="7" key="1">
    <citation type="journal article" date="2016" name="Nat. Genet.">
        <title>A high-quality carrot genome assembly provides new insights into carotenoid accumulation and asterid genome evolution.</title>
        <authorList>
            <person name="Iorizzo M."/>
            <person name="Ellison S."/>
            <person name="Senalik D."/>
            <person name="Zeng P."/>
            <person name="Satapoomin P."/>
            <person name="Huang J."/>
            <person name="Bowman M."/>
            <person name="Iovene M."/>
            <person name="Sanseverino W."/>
            <person name="Cavagnaro P."/>
            <person name="Yildiz M."/>
            <person name="Macko-Podgorni A."/>
            <person name="Moranska E."/>
            <person name="Grzebelus E."/>
            <person name="Grzebelus D."/>
            <person name="Ashrafi H."/>
            <person name="Zheng Z."/>
            <person name="Cheng S."/>
            <person name="Spooner D."/>
            <person name="Van Deynze A."/>
            <person name="Simon P."/>
        </authorList>
    </citation>
    <scope>NUCLEOTIDE SEQUENCE [LARGE SCALE GENOMIC DNA]</scope>
    <source>
        <tissue evidence="7">Leaf</tissue>
    </source>
</reference>
<feature type="compositionally biased region" description="Basic residues" evidence="5">
    <location>
        <begin position="37"/>
        <end position="49"/>
    </location>
</feature>
<evidence type="ECO:0000256" key="3">
    <source>
        <dbReference type="ARBA" id="ARBA00023004"/>
    </source>
</evidence>
<dbReference type="InterPro" id="IPR009056">
    <property type="entry name" value="Cyt_c-like_dom"/>
</dbReference>
<dbReference type="OMA" id="KPGARKM"/>
<dbReference type="PROSITE" id="PS51007">
    <property type="entry name" value="CYTC"/>
    <property type="match status" value="1"/>
</dbReference>
<dbReference type="InterPro" id="IPR036909">
    <property type="entry name" value="Cyt_c-like_dom_sf"/>
</dbReference>
<protein>
    <recommendedName>
        <fullName evidence="6">Cytochrome c domain-containing protein</fullName>
    </recommendedName>
</protein>
<evidence type="ECO:0000256" key="5">
    <source>
        <dbReference type="SAM" id="MobiDB-lite"/>
    </source>
</evidence>
<dbReference type="SUPFAM" id="SSF46626">
    <property type="entry name" value="Cytochrome c"/>
    <property type="match status" value="1"/>
</dbReference>
<dbReference type="AlphaFoldDB" id="A0A162AGC1"/>
<evidence type="ECO:0000256" key="1">
    <source>
        <dbReference type="ARBA" id="ARBA00022617"/>
    </source>
</evidence>
<evidence type="ECO:0000259" key="6">
    <source>
        <dbReference type="PROSITE" id="PS51007"/>
    </source>
</evidence>
<proteinExistence type="predicted"/>
<evidence type="ECO:0000256" key="2">
    <source>
        <dbReference type="ARBA" id="ARBA00022723"/>
    </source>
</evidence>
<keyword evidence="1 4" id="KW-0349">Heme</keyword>
<dbReference type="Gramene" id="KZN00521">
    <property type="protein sequence ID" value="KZN00521"/>
    <property type="gene ID" value="DCAR_009275"/>
</dbReference>
<organism evidence="7">
    <name type="scientific">Daucus carota subsp. sativus</name>
    <name type="common">Carrot</name>
    <dbReference type="NCBI Taxonomy" id="79200"/>
    <lineage>
        <taxon>Eukaryota</taxon>
        <taxon>Viridiplantae</taxon>
        <taxon>Streptophyta</taxon>
        <taxon>Embryophyta</taxon>
        <taxon>Tracheophyta</taxon>
        <taxon>Spermatophyta</taxon>
        <taxon>Magnoliopsida</taxon>
        <taxon>eudicotyledons</taxon>
        <taxon>Gunneridae</taxon>
        <taxon>Pentapetalae</taxon>
        <taxon>asterids</taxon>
        <taxon>campanulids</taxon>
        <taxon>Apiales</taxon>
        <taxon>Apiaceae</taxon>
        <taxon>Apioideae</taxon>
        <taxon>Scandiceae</taxon>
        <taxon>Daucinae</taxon>
        <taxon>Daucus</taxon>
        <taxon>Daucus sect. Daucus</taxon>
    </lineage>
</organism>
<dbReference type="Gene3D" id="1.10.760.10">
    <property type="entry name" value="Cytochrome c-like domain"/>
    <property type="match status" value="1"/>
</dbReference>
<dbReference type="STRING" id="79200.A0A162AGC1"/>
<sequence length="59" mass="6316">MASFGEAPAGNKDVGAKIFKTKCAQCHTVEQGQGHKQGYKKPGARKMGRQGHSQQSKNS</sequence>
<feature type="region of interest" description="Disordered" evidence="5">
    <location>
        <begin position="29"/>
        <end position="59"/>
    </location>
</feature>
<dbReference type="EMBL" id="LNRQ01000003">
    <property type="protein sequence ID" value="KZN00521.1"/>
    <property type="molecule type" value="Genomic_DNA"/>
</dbReference>
<dbReference type="GO" id="GO:0046872">
    <property type="term" value="F:metal ion binding"/>
    <property type="evidence" value="ECO:0007669"/>
    <property type="project" value="UniProtKB-KW"/>
</dbReference>
<keyword evidence="2 4" id="KW-0479">Metal-binding</keyword>
<evidence type="ECO:0000256" key="4">
    <source>
        <dbReference type="PROSITE-ProRule" id="PRU00433"/>
    </source>
</evidence>
<dbReference type="Pfam" id="PF00034">
    <property type="entry name" value="Cytochrom_C"/>
    <property type="match status" value="1"/>
</dbReference>
<keyword evidence="3 4" id="KW-0408">Iron</keyword>
<gene>
    <name evidence="7" type="ORF">DCAR_009275</name>
</gene>
<dbReference type="GO" id="GO:0020037">
    <property type="term" value="F:heme binding"/>
    <property type="evidence" value="ECO:0007669"/>
    <property type="project" value="InterPro"/>
</dbReference>